<keyword evidence="1 5" id="KW-0808">Transferase</keyword>
<protein>
    <submittedName>
        <fullName evidence="5">Ribosomal-protein-S18p-alanine acetyltransferase</fullName>
        <ecNumber evidence="5">2.3.1.-</ecNumber>
    </submittedName>
</protein>
<feature type="domain" description="N-acetyltransferase" evidence="4">
    <location>
        <begin position="54"/>
        <end position="204"/>
    </location>
</feature>
<feature type="region of interest" description="Disordered" evidence="3">
    <location>
        <begin position="23"/>
        <end position="45"/>
    </location>
</feature>
<dbReference type="CDD" id="cd04301">
    <property type="entry name" value="NAT_SF"/>
    <property type="match status" value="1"/>
</dbReference>
<feature type="compositionally biased region" description="Basic and acidic residues" evidence="3">
    <location>
        <begin position="25"/>
        <end position="34"/>
    </location>
</feature>
<accession>A0A6J4S921</accession>
<dbReference type="GO" id="GO:0016747">
    <property type="term" value="F:acyltransferase activity, transferring groups other than amino-acyl groups"/>
    <property type="evidence" value="ECO:0007669"/>
    <property type="project" value="InterPro"/>
</dbReference>
<dbReference type="PROSITE" id="PS51186">
    <property type="entry name" value="GNAT"/>
    <property type="match status" value="1"/>
</dbReference>
<dbReference type="InterPro" id="IPR051556">
    <property type="entry name" value="N-term/lysine_N-AcTrnsfr"/>
</dbReference>
<dbReference type="PANTHER" id="PTHR42919:SF8">
    <property type="entry name" value="N-ALPHA-ACETYLTRANSFERASE 50"/>
    <property type="match status" value="1"/>
</dbReference>
<dbReference type="InterPro" id="IPR000182">
    <property type="entry name" value="GNAT_dom"/>
</dbReference>
<proteinExistence type="predicted"/>
<sequence length="204" mass="21976">MPFEALWRWGLRSREWALGANRSPDLSRDADHRAGRASARSEGARHEAARMSAVTLSDAGAAQLPSVMAIMAESFDPAFGEAWSEAQCRGILIMPGVWMTLGTLDGSAVGFTIARAIADEAELLLLGVRAGAQRRGVGTALLQHFCDAARTRGARRAHLEMRNGNSAAPMYSAAGFEQIGRRPNYYRGLDGQSFDALTLSRIVA</sequence>
<dbReference type="Pfam" id="PF00583">
    <property type="entry name" value="Acetyltransf_1"/>
    <property type="match status" value="1"/>
</dbReference>
<dbReference type="Gene3D" id="3.40.630.30">
    <property type="match status" value="1"/>
</dbReference>
<evidence type="ECO:0000256" key="1">
    <source>
        <dbReference type="ARBA" id="ARBA00022679"/>
    </source>
</evidence>
<dbReference type="EC" id="2.3.1.-" evidence="5"/>
<reference evidence="5" key="1">
    <citation type="submission" date="2020-02" db="EMBL/GenBank/DDBJ databases">
        <authorList>
            <person name="Meier V. D."/>
        </authorList>
    </citation>
    <scope>NUCLEOTIDE SEQUENCE</scope>
    <source>
        <strain evidence="5">AVDCRST_MAG91</strain>
    </source>
</reference>
<keyword evidence="2 5" id="KW-0012">Acyltransferase</keyword>
<name>A0A6J4S921_9SPHN</name>
<dbReference type="AlphaFoldDB" id="A0A6J4S921"/>
<evidence type="ECO:0000256" key="3">
    <source>
        <dbReference type="SAM" id="MobiDB-lite"/>
    </source>
</evidence>
<evidence type="ECO:0000259" key="4">
    <source>
        <dbReference type="PROSITE" id="PS51186"/>
    </source>
</evidence>
<dbReference type="EMBL" id="CADCVX010000092">
    <property type="protein sequence ID" value="CAA9488394.1"/>
    <property type="molecule type" value="Genomic_DNA"/>
</dbReference>
<dbReference type="SUPFAM" id="SSF55729">
    <property type="entry name" value="Acyl-CoA N-acyltransferases (Nat)"/>
    <property type="match status" value="1"/>
</dbReference>
<evidence type="ECO:0000313" key="5">
    <source>
        <dbReference type="EMBL" id="CAA9488394.1"/>
    </source>
</evidence>
<organism evidence="5">
    <name type="scientific">uncultured Sphingomonadaceae bacterium</name>
    <dbReference type="NCBI Taxonomy" id="169976"/>
    <lineage>
        <taxon>Bacteria</taxon>
        <taxon>Pseudomonadati</taxon>
        <taxon>Pseudomonadota</taxon>
        <taxon>Alphaproteobacteria</taxon>
        <taxon>Sphingomonadales</taxon>
        <taxon>Sphingomonadaceae</taxon>
        <taxon>environmental samples</taxon>
    </lineage>
</organism>
<dbReference type="InterPro" id="IPR016181">
    <property type="entry name" value="Acyl_CoA_acyltransferase"/>
</dbReference>
<dbReference type="PANTHER" id="PTHR42919">
    <property type="entry name" value="N-ALPHA-ACETYLTRANSFERASE"/>
    <property type="match status" value="1"/>
</dbReference>
<evidence type="ECO:0000256" key="2">
    <source>
        <dbReference type="ARBA" id="ARBA00023315"/>
    </source>
</evidence>
<gene>
    <name evidence="5" type="ORF">AVDCRST_MAG91-408</name>
</gene>